<dbReference type="InterPro" id="IPR039425">
    <property type="entry name" value="RNA_pol_sigma-70-like"/>
</dbReference>
<evidence type="ECO:0000256" key="2">
    <source>
        <dbReference type="ARBA" id="ARBA00023015"/>
    </source>
</evidence>
<comment type="similarity">
    <text evidence="1">Belongs to the sigma-70 factor family. ECF subfamily.</text>
</comment>
<dbReference type="EMBL" id="FUZZ01000006">
    <property type="protein sequence ID" value="SKD10276.1"/>
    <property type="molecule type" value="Genomic_DNA"/>
</dbReference>
<dbReference type="Proteomes" id="UP000190166">
    <property type="component" value="Unassembled WGS sequence"/>
</dbReference>
<proteinExistence type="inferred from homology"/>
<dbReference type="SUPFAM" id="SSF88946">
    <property type="entry name" value="Sigma2 domain of RNA polymerase sigma factors"/>
    <property type="match status" value="1"/>
</dbReference>
<dbReference type="GO" id="GO:0006352">
    <property type="term" value="P:DNA-templated transcription initiation"/>
    <property type="evidence" value="ECO:0007669"/>
    <property type="project" value="InterPro"/>
</dbReference>
<dbReference type="PANTHER" id="PTHR43133">
    <property type="entry name" value="RNA POLYMERASE ECF-TYPE SIGMA FACTO"/>
    <property type="match status" value="1"/>
</dbReference>
<dbReference type="GO" id="GO:0003677">
    <property type="term" value="F:DNA binding"/>
    <property type="evidence" value="ECO:0007669"/>
    <property type="project" value="InterPro"/>
</dbReference>
<dbReference type="NCBIfam" id="TIGR02937">
    <property type="entry name" value="sigma70-ECF"/>
    <property type="match status" value="1"/>
</dbReference>
<keyword evidence="3" id="KW-0731">Sigma factor</keyword>
<dbReference type="InterPro" id="IPR007627">
    <property type="entry name" value="RNA_pol_sigma70_r2"/>
</dbReference>
<evidence type="ECO:0000256" key="3">
    <source>
        <dbReference type="ARBA" id="ARBA00023082"/>
    </source>
</evidence>
<evidence type="ECO:0000259" key="6">
    <source>
        <dbReference type="Pfam" id="PF08281"/>
    </source>
</evidence>
<dbReference type="Pfam" id="PF08281">
    <property type="entry name" value="Sigma70_r4_2"/>
    <property type="match status" value="1"/>
</dbReference>
<dbReference type="GO" id="GO:0016987">
    <property type="term" value="F:sigma factor activity"/>
    <property type="evidence" value="ECO:0007669"/>
    <property type="project" value="UniProtKB-KW"/>
</dbReference>
<evidence type="ECO:0000313" key="7">
    <source>
        <dbReference type="EMBL" id="SKD10276.1"/>
    </source>
</evidence>
<keyword evidence="2" id="KW-0805">Transcription regulation</keyword>
<dbReference type="Gene3D" id="1.10.1740.10">
    <property type="match status" value="1"/>
</dbReference>
<dbReference type="PANTHER" id="PTHR43133:SF46">
    <property type="entry name" value="RNA POLYMERASE SIGMA-70 FACTOR ECF SUBFAMILY"/>
    <property type="match status" value="1"/>
</dbReference>
<dbReference type="RefSeq" id="WP_079473426.1">
    <property type="nucleotide sequence ID" value="NZ_FUZZ01000006.1"/>
</dbReference>
<protein>
    <submittedName>
        <fullName evidence="7">RNA polymerase sigma-70 factor, ECF subfamily</fullName>
    </submittedName>
</protein>
<dbReference type="AlphaFoldDB" id="A0A1T5PC78"/>
<dbReference type="STRING" id="393003.SAMN05660461_6183"/>
<feature type="domain" description="RNA polymerase sigma-70 region 2" evidence="5">
    <location>
        <begin position="28"/>
        <end position="93"/>
    </location>
</feature>
<evidence type="ECO:0000256" key="1">
    <source>
        <dbReference type="ARBA" id="ARBA00010641"/>
    </source>
</evidence>
<sequence>MPPEPLHTNETALLQRIAEGDEQAFSTLFAAWATPLAAIAMKILKNGYARQEVVQEVFIKVWLYRDKLDKVENLGAWLRKITVNQSLLALQRHAANDKRLEAIQITQHPPIDNTSAIELKEIRRLVHEAIESLPQQRKIIYHLNRVEGKTTREIAEELQLSHGYVRNALSAALASIRERLTASGMLILMFLLHL</sequence>
<accession>A0A1T5PC78</accession>
<reference evidence="7 8" key="1">
    <citation type="submission" date="2017-02" db="EMBL/GenBank/DDBJ databases">
        <authorList>
            <person name="Peterson S.W."/>
        </authorList>
    </citation>
    <scope>NUCLEOTIDE SEQUENCE [LARGE SCALE GENOMIC DNA]</scope>
    <source>
        <strain evidence="7 8">DSM 18108</strain>
    </source>
</reference>
<dbReference type="Gene3D" id="1.10.10.10">
    <property type="entry name" value="Winged helix-like DNA-binding domain superfamily/Winged helix DNA-binding domain"/>
    <property type="match status" value="1"/>
</dbReference>
<organism evidence="7 8">
    <name type="scientific">Chitinophaga ginsengisegetis</name>
    <dbReference type="NCBI Taxonomy" id="393003"/>
    <lineage>
        <taxon>Bacteria</taxon>
        <taxon>Pseudomonadati</taxon>
        <taxon>Bacteroidota</taxon>
        <taxon>Chitinophagia</taxon>
        <taxon>Chitinophagales</taxon>
        <taxon>Chitinophagaceae</taxon>
        <taxon>Chitinophaga</taxon>
    </lineage>
</organism>
<name>A0A1T5PC78_9BACT</name>
<keyword evidence="8" id="KW-1185">Reference proteome</keyword>
<evidence type="ECO:0000256" key="4">
    <source>
        <dbReference type="ARBA" id="ARBA00023163"/>
    </source>
</evidence>
<evidence type="ECO:0000259" key="5">
    <source>
        <dbReference type="Pfam" id="PF04542"/>
    </source>
</evidence>
<dbReference type="InterPro" id="IPR013324">
    <property type="entry name" value="RNA_pol_sigma_r3/r4-like"/>
</dbReference>
<dbReference type="SUPFAM" id="SSF88659">
    <property type="entry name" value="Sigma3 and sigma4 domains of RNA polymerase sigma factors"/>
    <property type="match status" value="1"/>
</dbReference>
<dbReference type="Pfam" id="PF04542">
    <property type="entry name" value="Sigma70_r2"/>
    <property type="match status" value="1"/>
</dbReference>
<dbReference type="InterPro" id="IPR013325">
    <property type="entry name" value="RNA_pol_sigma_r2"/>
</dbReference>
<dbReference type="InterPro" id="IPR013249">
    <property type="entry name" value="RNA_pol_sigma70_r4_t2"/>
</dbReference>
<keyword evidence="4" id="KW-0804">Transcription</keyword>
<feature type="domain" description="RNA polymerase sigma factor 70 region 4 type 2" evidence="6">
    <location>
        <begin position="124"/>
        <end position="174"/>
    </location>
</feature>
<evidence type="ECO:0000313" key="8">
    <source>
        <dbReference type="Proteomes" id="UP000190166"/>
    </source>
</evidence>
<dbReference type="InterPro" id="IPR014284">
    <property type="entry name" value="RNA_pol_sigma-70_dom"/>
</dbReference>
<gene>
    <name evidence="7" type="ORF">SAMN05660461_6183</name>
</gene>
<dbReference type="InterPro" id="IPR036388">
    <property type="entry name" value="WH-like_DNA-bd_sf"/>
</dbReference>